<accession>A0A1U7NMR2</accession>
<evidence type="ECO:0000313" key="7">
    <source>
        <dbReference type="Proteomes" id="UP000186705"/>
    </source>
</evidence>
<gene>
    <name evidence="6" type="ORF">BO225_05915</name>
</gene>
<sequence>MDGVIFDFNGTLFLDNDKHILAWNKISQTLRGKGITEEELHTKMNGVTNKYIVRYLNGGTPNEDIEALYSKRKEEYYREFCKADTKNFHLIEGAEALFNDLKKRKIPFTIASASIKENIDFFVENFHLDRWIDPDSIVYDNGEYKDKEAMFFQAAKNIQVPIDKICVIEDSLAGVKASVKAGIQDIRIIDSGHIANQVKDLKSVKEIGNTMADLHL</sequence>
<dbReference type="InterPro" id="IPR023198">
    <property type="entry name" value="PGP-like_dom2"/>
</dbReference>
<comment type="caution">
    <text evidence="6">The sequence shown here is derived from an EMBL/GenBank/DDBJ whole genome shotgun (WGS) entry which is preliminary data.</text>
</comment>
<evidence type="ECO:0000256" key="4">
    <source>
        <dbReference type="ARBA" id="ARBA00022842"/>
    </source>
</evidence>
<dbReference type="CDD" id="cd07505">
    <property type="entry name" value="HAD_BPGM-like"/>
    <property type="match status" value="1"/>
</dbReference>
<dbReference type="AlphaFoldDB" id="A0A1U7NMR2"/>
<dbReference type="InterPro" id="IPR036412">
    <property type="entry name" value="HAD-like_sf"/>
</dbReference>
<dbReference type="PANTHER" id="PTHR46193">
    <property type="entry name" value="6-PHOSPHOGLUCONATE PHOSPHATASE"/>
    <property type="match status" value="1"/>
</dbReference>
<keyword evidence="3" id="KW-0479">Metal-binding</keyword>
<evidence type="ECO:0000256" key="1">
    <source>
        <dbReference type="ARBA" id="ARBA00001946"/>
    </source>
</evidence>
<dbReference type="Proteomes" id="UP000186705">
    <property type="component" value="Unassembled WGS sequence"/>
</dbReference>
<dbReference type="EMBL" id="MPKA01000063">
    <property type="protein sequence ID" value="OLU46552.1"/>
    <property type="molecule type" value="Genomic_DNA"/>
</dbReference>
<dbReference type="SFLD" id="SFLDG01129">
    <property type="entry name" value="C1.5:_HAD__Beta-PGM__Phosphata"/>
    <property type="match status" value="1"/>
</dbReference>
<comment type="similarity">
    <text evidence="2">Belongs to the HAD-like hydrolase superfamily. CbbY/CbbZ/Gph/YieH family.</text>
</comment>
<dbReference type="InterPro" id="IPR023214">
    <property type="entry name" value="HAD_sf"/>
</dbReference>
<keyword evidence="7" id="KW-1185">Reference proteome</keyword>
<dbReference type="GO" id="GO:0003824">
    <property type="term" value="F:catalytic activity"/>
    <property type="evidence" value="ECO:0007669"/>
    <property type="project" value="UniProtKB-ARBA"/>
</dbReference>
<evidence type="ECO:0000256" key="3">
    <source>
        <dbReference type="ARBA" id="ARBA00022723"/>
    </source>
</evidence>
<dbReference type="RefSeq" id="WP_076341351.1">
    <property type="nucleotide sequence ID" value="NZ_CAJTMI010000069.1"/>
</dbReference>
<dbReference type="Gene3D" id="3.40.50.1000">
    <property type="entry name" value="HAD superfamily/HAD-like"/>
    <property type="match status" value="1"/>
</dbReference>
<dbReference type="OrthoDB" id="9797743at2"/>
<dbReference type="SUPFAM" id="SSF56784">
    <property type="entry name" value="HAD-like"/>
    <property type="match status" value="1"/>
</dbReference>
<dbReference type="STRING" id="1862672.BO225_05915"/>
<dbReference type="SFLD" id="SFLDS00003">
    <property type="entry name" value="Haloacid_Dehalogenase"/>
    <property type="match status" value="1"/>
</dbReference>
<dbReference type="Gene3D" id="1.10.150.240">
    <property type="entry name" value="Putative phosphatase, domain 2"/>
    <property type="match status" value="1"/>
</dbReference>
<dbReference type="Pfam" id="PF00702">
    <property type="entry name" value="Hydrolase"/>
    <property type="match status" value="1"/>
</dbReference>
<proteinExistence type="inferred from homology"/>
<protein>
    <submittedName>
        <fullName evidence="6">Haloacid dehalogenase</fullName>
    </submittedName>
</protein>
<dbReference type="GeneID" id="78275479"/>
<comment type="cofactor">
    <cofactor evidence="1">
        <name>Mg(2+)</name>
        <dbReference type="ChEBI" id="CHEBI:18420"/>
    </cofactor>
</comment>
<dbReference type="InterPro" id="IPR051600">
    <property type="entry name" value="Beta-PGM-like"/>
</dbReference>
<dbReference type="PANTHER" id="PTHR46193:SF18">
    <property type="entry name" value="HEXITOL PHOSPHATASE B"/>
    <property type="match status" value="1"/>
</dbReference>
<keyword evidence="4" id="KW-0460">Magnesium</keyword>
<dbReference type="GO" id="GO:0046872">
    <property type="term" value="F:metal ion binding"/>
    <property type="evidence" value="ECO:0007669"/>
    <property type="project" value="UniProtKB-KW"/>
</dbReference>
<keyword evidence="5" id="KW-0119">Carbohydrate metabolism</keyword>
<name>A0A1U7NMR2_9FIRM</name>
<organism evidence="6 7">
    <name type="scientific">Dubosiella newyorkensis</name>
    <dbReference type="NCBI Taxonomy" id="1862672"/>
    <lineage>
        <taxon>Bacteria</taxon>
        <taxon>Bacillati</taxon>
        <taxon>Bacillota</taxon>
        <taxon>Erysipelotrichia</taxon>
        <taxon>Erysipelotrichales</taxon>
        <taxon>Erysipelotrichaceae</taxon>
        <taxon>Dubosiella</taxon>
    </lineage>
</organism>
<evidence type="ECO:0000256" key="2">
    <source>
        <dbReference type="ARBA" id="ARBA00006171"/>
    </source>
</evidence>
<evidence type="ECO:0000256" key="5">
    <source>
        <dbReference type="ARBA" id="ARBA00023277"/>
    </source>
</evidence>
<evidence type="ECO:0000313" key="6">
    <source>
        <dbReference type="EMBL" id="OLU46552.1"/>
    </source>
</evidence>
<reference evidence="6 7" key="1">
    <citation type="submission" date="2016-11" db="EMBL/GenBank/DDBJ databases">
        <title>Description of two novel members of the family Erysipelotrichaceae: Ileibacterium lipovorans gen. nov., sp. nov. and Dubosiella newyorkensis, gen. nov., sp. nov.</title>
        <authorList>
            <person name="Cox L.M."/>
            <person name="Sohn J."/>
            <person name="Tyrrell K.L."/>
            <person name="Citron D.M."/>
            <person name="Lawson P.A."/>
            <person name="Patel N.B."/>
            <person name="Iizumi T."/>
            <person name="Perez-Perez G.I."/>
            <person name="Goldstein E.J."/>
            <person name="Blaser M.J."/>
        </authorList>
    </citation>
    <scope>NUCLEOTIDE SEQUENCE [LARGE SCALE GENOMIC DNA]</scope>
    <source>
        <strain evidence="6 7">NYU-BL-A4</strain>
    </source>
</reference>